<dbReference type="InterPro" id="IPR037066">
    <property type="entry name" value="Plug_dom_sf"/>
</dbReference>
<evidence type="ECO:0000256" key="13">
    <source>
        <dbReference type="SAM" id="SignalP"/>
    </source>
</evidence>
<proteinExistence type="inferred from homology"/>
<dbReference type="RefSeq" id="WP_309938120.1">
    <property type="nucleotide sequence ID" value="NZ_AP025305.1"/>
</dbReference>
<dbReference type="NCBIfam" id="TIGR04057">
    <property type="entry name" value="SusC_RagA_signa"/>
    <property type="match status" value="1"/>
</dbReference>
<evidence type="ECO:0000313" key="16">
    <source>
        <dbReference type="EMBL" id="MDR6238615.1"/>
    </source>
</evidence>
<feature type="domain" description="TonB-dependent receptor plug" evidence="15">
    <location>
        <begin position="119"/>
        <end position="242"/>
    </location>
</feature>
<dbReference type="AlphaFoldDB" id="A0AAE4BS86"/>
<dbReference type="PANTHER" id="PTHR30069">
    <property type="entry name" value="TONB-DEPENDENT OUTER MEMBRANE RECEPTOR"/>
    <property type="match status" value="1"/>
</dbReference>
<dbReference type="PANTHER" id="PTHR30069:SF29">
    <property type="entry name" value="HEMOGLOBIN AND HEMOGLOBIN-HAPTOGLOBIN-BINDING PROTEIN 1-RELATED"/>
    <property type="match status" value="1"/>
</dbReference>
<comment type="subcellular location">
    <subcellularLocation>
        <location evidence="1 10">Cell outer membrane</location>
        <topology evidence="1 10">Multi-pass membrane protein</topology>
    </subcellularLocation>
</comment>
<reference evidence="16" key="1">
    <citation type="submission" date="2023-07" db="EMBL/GenBank/DDBJ databases">
        <title>Genomic Encyclopedia of Type Strains, Phase IV (KMG-IV): sequencing the most valuable type-strain genomes for metagenomic binning, comparative biology and taxonomic classification.</title>
        <authorList>
            <person name="Goeker M."/>
        </authorList>
    </citation>
    <scope>NUCLEOTIDE SEQUENCE</scope>
    <source>
        <strain evidence="16">DSM 26174</strain>
    </source>
</reference>
<dbReference type="GO" id="GO:0044718">
    <property type="term" value="P:siderophore transmembrane transport"/>
    <property type="evidence" value="ECO:0007669"/>
    <property type="project" value="TreeGrafter"/>
</dbReference>
<evidence type="ECO:0000256" key="12">
    <source>
        <dbReference type="SAM" id="MobiDB-lite"/>
    </source>
</evidence>
<dbReference type="SUPFAM" id="SSF49464">
    <property type="entry name" value="Carboxypeptidase regulatory domain-like"/>
    <property type="match status" value="1"/>
</dbReference>
<keyword evidence="7 10" id="KW-0472">Membrane</keyword>
<evidence type="ECO:0000313" key="17">
    <source>
        <dbReference type="Proteomes" id="UP001185092"/>
    </source>
</evidence>
<feature type="signal peptide" evidence="13">
    <location>
        <begin position="1"/>
        <end position="22"/>
    </location>
</feature>
<dbReference type="GO" id="GO:0015344">
    <property type="term" value="F:siderophore uptake transmembrane transporter activity"/>
    <property type="evidence" value="ECO:0007669"/>
    <property type="project" value="TreeGrafter"/>
</dbReference>
<gene>
    <name evidence="16" type="ORF">HNQ88_001652</name>
</gene>
<dbReference type="PROSITE" id="PS52016">
    <property type="entry name" value="TONB_DEPENDENT_REC_3"/>
    <property type="match status" value="1"/>
</dbReference>
<dbReference type="InterPro" id="IPR036942">
    <property type="entry name" value="Beta-barrel_TonB_sf"/>
</dbReference>
<organism evidence="16 17">
    <name type="scientific">Aureibacter tunicatorum</name>
    <dbReference type="NCBI Taxonomy" id="866807"/>
    <lineage>
        <taxon>Bacteria</taxon>
        <taxon>Pseudomonadati</taxon>
        <taxon>Bacteroidota</taxon>
        <taxon>Cytophagia</taxon>
        <taxon>Cytophagales</taxon>
        <taxon>Persicobacteraceae</taxon>
        <taxon>Aureibacter</taxon>
    </lineage>
</organism>
<evidence type="ECO:0000256" key="5">
    <source>
        <dbReference type="ARBA" id="ARBA00022729"/>
    </source>
</evidence>
<feature type="chain" id="PRO_5042298085" evidence="13">
    <location>
        <begin position="23"/>
        <end position="1036"/>
    </location>
</feature>
<evidence type="ECO:0000256" key="10">
    <source>
        <dbReference type="PROSITE-ProRule" id="PRU01360"/>
    </source>
</evidence>
<accession>A0AAE4BS86</accession>
<keyword evidence="2 10" id="KW-0813">Transport</keyword>
<keyword evidence="9 10" id="KW-0998">Cell outer membrane</keyword>
<keyword evidence="3 10" id="KW-1134">Transmembrane beta strand</keyword>
<evidence type="ECO:0000256" key="4">
    <source>
        <dbReference type="ARBA" id="ARBA00022692"/>
    </source>
</evidence>
<keyword evidence="6 11" id="KW-0798">TonB box</keyword>
<dbReference type="InterPro" id="IPR023996">
    <property type="entry name" value="TonB-dep_OMP_SusC/RagA"/>
</dbReference>
<protein>
    <submittedName>
        <fullName evidence="16">TonB-linked SusC/RagA family outer membrane protein</fullName>
    </submittedName>
</protein>
<evidence type="ECO:0000256" key="6">
    <source>
        <dbReference type="ARBA" id="ARBA00023077"/>
    </source>
</evidence>
<sequence length="1036" mass="113774">MDFRKLAVWLILAVLCPMVSWAQSRQISGQVTDANDGMPVPGVNVVIEGTTDGTVTDFDGNYTMDVPGADAVVSFSFIGYETKMVTVGNQSVINVKLGESVKQLQDVVVTALGIEREERSLGYAVSEVGGAELTQSANNNVMNSLNGKVAGVQVTPSSGGAGSSARVIIRGSAVLEGSNQPLYVVDGIPISNSQFQDSDSENGGTDSGDGMSSINPEDVESMSVLKGPAATALYGSRAINGVILITTKSGKGAQQGLGIDYNFTASFDVANITPQEQSTFAVGTQGQYLPINSSASDPSNARENTSMWGPQYKDVSGTHNAFYDGKSREVRYHDNYKNFFGVGQTFTNNIALTNNTDKGSFRLSYSNVNNNAMVDNSGYQRNSFNFRGTTKMMNDKLTVDARATYINEKADNRMQLGGSTQNYQSYLLGMPSSTDVRWMKDYKGPDGRPLGYDQLNSNPYWTAHEVERDDEENRFMGMTTLTYKFNDNWSIMGRAGTDFRAFRQYELNPMYTPYFESGQGYIRNATEREDNMDFMATFTKQYGDFDLTVNAGAARMYVIREFSETGSRDFPSDDLQHPGAGSDRRVFYSTYEKELNSLFATATLGYKGIYYLDVSARNDWSSTLPSNNNSYFYPSVSGSWVFSDMDWEMPSWLSLGKLRASWAQVGSDTDPYNLYQTYFLEGTDNNGINVGGIDGNVVLNENLKPSISTSYEFGADLRFFDDRLGLDVAYYHQSAVDQIIQVGVSEASGFERALINAGEIVNKGFEVALYGTPVKTDNFSWDVNANMSYNKNEVVSLSEGIDQLPLLNYGSVSVQARPGQPYGVITGTAYQRDDNGNIMVNDQGAPIINGNEVEVLGNGVPKWMAGLRNSFSYKNLSFSFLIDGKFGADVYSNTNRSMYASGKHEDTVDPRLAVAGGGTWNPGNAVGPDGNPYVYNSHESVEQWFRNQPDEAFIYDASFIKLREVMITYRLPKELNEKMGIRNLAISGVINNVGYLWKNTDNFDPESAYTVGNGQGVEATAIPLPRTYSIKLSANL</sequence>
<keyword evidence="4 10" id="KW-0812">Transmembrane</keyword>
<dbReference type="InterPro" id="IPR008969">
    <property type="entry name" value="CarboxyPept-like_regulatory"/>
</dbReference>
<evidence type="ECO:0000256" key="9">
    <source>
        <dbReference type="ARBA" id="ARBA00023237"/>
    </source>
</evidence>
<dbReference type="InterPro" id="IPR023997">
    <property type="entry name" value="TonB-dep_OMP_SusC/RagA_CS"/>
</dbReference>
<dbReference type="NCBIfam" id="TIGR04056">
    <property type="entry name" value="OMP_RagA_SusC"/>
    <property type="match status" value="1"/>
</dbReference>
<evidence type="ECO:0000256" key="11">
    <source>
        <dbReference type="RuleBase" id="RU003357"/>
    </source>
</evidence>
<keyword evidence="8" id="KW-0675">Receptor</keyword>
<dbReference type="Gene3D" id="2.60.40.1120">
    <property type="entry name" value="Carboxypeptidase-like, regulatory domain"/>
    <property type="match status" value="1"/>
</dbReference>
<keyword evidence="17" id="KW-1185">Reference proteome</keyword>
<feature type="domain" description="TonB-dependent receptor-like beta-barrel" evidence="14">
    <location>
        <begin position="446"/>
        <end position="895"/>
    </location>
</feature>
<evidence type="ECO:0000259" key="14">
    <source>
        <dbReference type="Pfam" id="PF00593"/>
    </source>
</evidence>
<evidence type="ECO:0000256" key="8">
    <source>
        <dbReference type="ARBA" id="ARBA00023170"/>
    </source>
</evidence>
<dbReference type="InterPro" id="IPR000531">
    <property type="entry name" value="Beta-barrel_TonB"/>
</dbReference>
<dbReference type="Gene3D" id="2.170.130.10">
    <property type="entry name" value="TonB-dependent receptor, plug domain"/>
    <property type="match status" value="1"/>
</dbReference>
<dbReference type="SUPFAM" id="SSF56935">
    <property type="entry name" value="Porins"/>
    <property type="match status" value="1"/>
</dbReference>
<dbReference type="Proteomes" id="UP001185092">
    <property type="component" value="Unassembled WGS sequence"/>
</dbReference>
<evidence type="ECO:0000256" key="1">
    <source>
        <dbReference type="ARBA" id="ARBA00004571"/>
    </source>
</evidence>
<evidence type="ECO:0000256" key="3">
    <source>
        <dbReference type="ARBA" id="ARBA00022452"/>
    </source>
</evidence>
<dbReference type="Pfam" id="PF13715">
    <property type="entry name" value="CarbopepD_reg_2"/>
    <property type="match status" value="1"/>
</dbReference>
<feature type="region of interest" description="Disordered" evidence="12">
    <location>
        <begin position="194"/>
        <end position="213"/>
    </location>
</feature>
<dbReference type="GO" id="GO:0009279">
    <property type="term" value="C:cell outer membrane"/>
    <property type="evidence" value="ECO:0007669"/>
    <property type="project" value="UniProtKB-SubCell"/>
</dbReference>
<evidence type="ECO:0000259" key="15">
    <source>
        <dbReference type="Pfam" id="PF07715"/>
    </source>
</evidence>
<dbReference type="EMBL" id="JAVDQD010000002">
    <property type="protein sequence ID" value="MDR6238615.1"/>
    <property type="molecule type" value="Genomic_DNA"/>
</dbReference>
<keyword evidence="5 13" id="KW-0732">Signal</keyword>
<dbReference type="Pfam" id="PF00593">
    <property type="entry name" value="TonB_dep_Rec_b-barrel"/>
    <property type="match status" value="1"/>
</dbReference>
<dbReference type="InterPro" id="IPR012910">
    <property type="entry name" value="Plug_dom"/>
</dbReference>
<name>A0AAE4BS86_9BACT</name>
<dbReference type="InterPro" id="IPR039426">
    <property type="entry name" value="TonB-dep_rcpt-like"/>
</dbReference>
<comment type="similarity">
    <text evidence="10 11">Belongs to the TonB-dependent receptor family.</text>
</comment>
<evidence type="ECO:0000256" key="7">
    <source>
        <dbReference type="ARBA" id="ARBA00023136"/>
    </source>
</evidence>
<dbReference type="Pfam" id="PF07715">
    <property type="entry name" value="Plug"/>
    <property type="match status" value="1"/>
</dbReference>
<dbReference type="Gene3D" id="2.40.170.20">
    <property type="entry name" value="TonB-dependent receptor, beta-barrel domain"/>
    <property type="match status" value="1"/>
</dbReference>
<evidence type="ECO:0000256" key="2">
    <source>
        <dbReference type="ARBA" id="ARBA00022448"/>
    </source>
</evidence>
<comment type="caution">
    <text evidence="16">The sequence shown here is derived from an EMBL/GenBank/DDBJ whole genome shotgun (WGS) entry which is preliminary data.</text>
</comment>